<protein>
    <submittedName>
        <fullName evidence="1">Uncharacterized protein</fullName>
    </submittedName>
</protein>
<gene>
    <name evidence="1" type="ORF">B0T24DRAFT_599736</name>
</gene>
<accession>A0AAE0JSI4</accession>
<organism evidence="1 2">
    <name type="scientific">Lasiosphaeria ovina</name>
    <dbReference type="NCBI Taxonomy" id="92902"/>
    <lineage>
        <taxon>Eukaryota</taxon>
        <taxon>Fungi</taxon>
        <taxon>Dikarya</taxon>
        <taxon>Ascomycota</taxon>
        <taxon>Pezizomycotina</taxon>
        <taxon>Sordariomycetes</taxon>
        <taxon>Sordariomycetidae</taxon>
        <taxon>Sordariales</taxon>
        <taxon>Lasiosphaeriaceae</taxon>
        <taxon>Lasiosphaeria</taxon>
    </lineage>
</organism>
<proteinExistence type="predicted"/>
<dbReference type="Proteomes" id="UP001287356">
    <property type="component" value="Unassembled WGS sequence"/>
</dbReference>
<sequence>MDLMRYRVFEVMSYISDHMILRAERSFDLLMGIIVVLGWSHYSCFRHSLDRSASGSDTLVGAQVPSEERRLLLGVWYLRSSYVEHVRMTGPPFIFNNSAHYHSQPACGSVCLISRSPTTMC</sequence>
<dbReference type="EMBL" id="JAULSN010000013">
    <property type="protein sequence ID" value="KAK3360948.1"/>
    <property type="molecule type" value="Genomic_DNA"/>
</dbReference>
<reference evidence="1" key="2">
    <citation type="submission" date="2023-06" db="EMBL/GenBank/DDBJ databases">
        <authorList>
            <consortium name="Lawrence Berkeley National Laboratory"/>
            <person name="Haridas S."/>
            <person name="Hensen N."/>
            <person name="Bonometti L."/>
            <person name="Westerberg I."/>
            <person name="Brannstrom I.O."/>
            <person name="Guillou S."/>
            <person name="Cros-Aarteil S."/>
            <person name="Calhoun S."/>
            <person name="Kuo A."/>
            <person name="Mondo S."/>
            <person name="Pangilinan J."/>
            <person name="Riley R."/>
            <person name="Labutti K."/>
            <person name="Andreopoulos B."/>
            <person name="Lipzen A."/>
            <person name="Chen C."/>
            <person name="Yanf M."/>
            <person name="Daum C."/>
            <person name="Ng V."/>
            <person name="Clum A."/>
            <person name="Steindorff A."/>
            <person name="Ohm R."/>
            <person name="Martin F."/>
            <person name="Silar P."/>
            <person name="Natvig D."/>
            <person name="Lalanne C."/>
            <person name="Gautier V."/>
            <person name="Ament-Velasquez S.L."/>
            <person name="Kruys A."/>
            <person name="Hutchinson M.I."/>
            <person name="Powell A.J."/>
            <person name="Barry K."/>
            <person name="Miller A.N."/>
            <person name="Grigoriev I.V."/>
            <person name="Debuchy R."/>
            <person name="Gladieux P."/>
            <person name="Thoren M.H."/>
            <person name="Johannesson H."/>
        </authorList>
    </citation>
    <scope>NUCLEOTIDE SEQUENCE</scope>
    <source>
        <strain evidence="1">CBS 958.72</strain>
    </source>
</reference>
<comment type="caution">
    <text evidence="1">The sequence shown here is derived from an EMBL/GenBank/DDBJ whole genome shotgun (WGS) entry which is preliminary data.</text>
</comment>
<evidence type="ECO:0000313" key="1">
    <source>
        <dbReference type="EMBL" id="KAK3360948.1"/>
    </source>
</evidence>
<keyword evidence="2" id="KW-1185">Reference proteome</keyword>
<name>A0AAE0JSI4_9PEZI</name>
<dbReference type="AlphaFoldDB" id="A0AAE0JSI4"/>
<evidence type="ECO:0000313" key="2">
    <source>
        <dbReference type="Proteomes" id="UP001287356"/>
    </source>
</evidence>
<reference evidence="1" key="1">
    <citation type="journal article" date="2023" name="Mol. Phylogenet. Evol.">
        <title>Genome-scale phylogeny and comparative genomics of the fungal order Sordariales.</title>
        <authorList>
            <person name="Hensen N."/>
            <person name="Bonometti L."/>
            <person name="Westerberg I."/>
            <person name="Brannstrom I.O."/>
            <person name="Guillou S."/>
            <person name="Cros-Aarteil S."/>
            <person name="Calhoun S."/>
            <person name="Haridas S."/>
            <person name="Kuo A."/>
            <person name="Mondo S."/>
            <person name="Pangilinan J."/>
            <person name="Riley R."/>
            <person name="LaButti K."/>
            <person name="Andreopoulos B."/>
            <person name="Lipzen A."/>
            <person name="Chen C."/>
            <person name="Yan M."/>
            <person name="Daum C."/>
            <person name="Ng V."/>
            <person name="Clum A."/>
            <person name="Steindorff A."/>
            <person name="Ohm R.A."/>
            <person name="Martin F."/>
            <person name="Silar P."/>
            <person name="Natvig D.O."/>
            <person name="Lalanne C."/>
            <person name="Gautier V."/>
            <person name="Ament-Velasquez S.L."/>
            <person name="Kruys A."/>
            <person name="Hutchinson M.I."/>
            <person name="Powell A.J."/>
            <person name="Barry K."/>
            <person name="Miller A.N."/>
            <person name="Grigoriev I.V."/>
            <person name="Debuchy R."/>
            <person name="Gladieux P."/>
            <person name="Hiltunen Thoren M."/>
            <person name="Johannesson H."/>
        </authorList>
    </citation>
    <scope>NUCLEOTIDE SEQUENCE</scope>
    <source>
        <strain evidence="1">CBS 958.72</strain>
    </source>
</reference>